<organism evidence="2 3">
    <name type="scientific">Botrimarina mediterranea</name>
    <dbReference type="NCBI Taxonomy" id="2528022"/>
    <lineage>
        <taxon>Bacteria</taxon>
        <taxon>Pseudomonadati</taxon>
        <taxon>Planctomycetota</taxon>
        <taxon>Planctomycetia</taxon>
        <taxon>Pirellulales</taxon>
        <taxon>Lacipirellulaceae</taxon>
        <taxon>Botrimarina</taxon>
    </lineage>
</organism>
<keyword evidence="3" id="KW-1185">Reference proteome</keyword>
<dbReference type="RefSeq" id="WP_145116645.1">
    <property type="nucleotide sequence ID" value="NZ_CP036349.1"/>
</dbReference>
<evidence type="ECO:0000256" key="1">
    <source>
        <dbReference type="SAM" id="SignalP"/>
    </source>
</evidence>
<reference evidence="2 3" key="1">
    <citation type="submission" date="2019-02" db="EMBL/GenBank/DDBJ databases">
        <title>Deep-cultivation of Planctomycetes and their phenomic and genomic characterization uncovers novel biology.</title>
        <authorList>
            <person name="Wiegand S."/>
            <person name="Jogler M."/>
            <person name="Boedeker C."/>
            <person name="Pinto D."/>
            <person name="Vollmers J."/>
            <person name="Rivas-Marin E."/>
            <person name="Kohn T."/>
            <person name="Peeters S.H."/>
            <person name="Heuer A."/>
            <person name="Rast P."/>
            <person name="Oberbeckmann S."/>
            <person name="Bunk B."/>
            <person name="Jeske O."/>
            <person name="Meyerdierks A."/>
            <person name="Storesund J.E."/>
            <person name="Kallscheuer N."/>
            <person name="Luecker S."/>
            <person name="Lage O.M."/>
            <person name="Pohl T."/>
            <person name="Merkel B.J."/>
            <person name="Hornburger P."/>
            <person name="Mueller R.-W."/>
            <person name="Bruemmer F."/>
            <person name="Labrenz M."/>
            <person name="Spormann A.M."/>
            <person name="Op den Camp H."/>
            <person name="Overmann J."/>
            <person name="Amann R."/>
            <person name="Jetten M.S.M."/>
            <person name="Mascher T."/>
            <person name="Medema M.H."/>
            <person name="Devos D.P."/>
            <person name="Kaster A.-K."/>
            <person name="Ovreas L."/>
            <person name="Rohde M."/>
            <person name="Galperin M.Y."/>
            <person name="Jogler C."/>
        </authorList>
    </citation>
    <scope>NUCLEOTIDE SEQUENCE [LARGE SCALE GENOMIC DNA]</scope>
    <source>
        <strain evidence="2 3">Spa11</strain>
    </source>
</reference>
<evidence type="ECO:0000313" key="2">
    <source>
        <dbReference type="EMBL" id="QDV76184.1"/>
    </source>
</evidence>
<feature type="signal peptide" evidence="1">
    <location>
        <begin position="1"/>
        <end position="25"/>
    </location>
</feature>
<sequence precursor="true">MLADSKSYLLSGLMLIALASPTSGAPSEGGGREAPTVRAVSIGEYSISDLRAVEGAKLRIGFELYVDADDEHAPGLHELVGAYKHRIRSEVIVAIRTCEQTDFEEPDLDRMRRRVLARLRRALPELPIEKLYVGAFQYFTE</sequence>
<evidence type="ECO:0008006" key="4">
    <source>
        <dbReference type="Google" id="ProtNLM"/>
    </source>
</evidence>
<feature type="chain" id="PRO_5022216644" description="Flagellar protein FliL" evidence="1">
    <location>
        <begin position="26"/>
        <end position="141"/>
    </location>
</feature>
<dbReference type="EMBL" id="CP036349">
    <property type="protein sequence ID" value="QDV76184.1"/>
    <property type="molecule type" value="Genomic_DNA"/>
</dbReference>
<dbReference type="KEGG" id="bmei:Spa11_44090"/>
<dbReference type="Proteomes" id="UP000316426">
    <property type="component" value="Chromosome"/>
</dbReference>
<accession>A0A518KEG9</accession>
<dbReference type="AlphaFoldDB" id="A0A518KEG9"/>
<name>A0A518KEG9_9BACT</name>
<gene>
    <name evidence="2" type="ORF">Spa11_44090</name>
</gene>
<proteinExistence type="predicted"/>
<evidence type="ECO:0000313" key="3">
    <source>
        <dbReference type="Proteomes" id="UP000316426"/>
    </source>
</evidence>
<protein>
    <recommendedName>
        <fullName evidence="4">Flagellar protein FliL</fullName>
    </recommendedName>
</protein>
<keyword evidence="1" id="KW-0732">Signal</keyword>